<protein>
    <recommendedName>
        <fullName evidence="2">Acb2/Tad1 hairpin domain-containing protein</fullName>
    </recommendedName>
</protein>
<dbReference type="GO" id="GO:0000166">
    <property type="term" value="F:nucleotide binding"/>
    <property type="evidence" value="ECO:0007669"/>
    <property type="project" value="UniProtKB-KW"/>
</dbReference>
<dbReference type="InterPro" id="IPR056098">
    <property type="entry name" value="Acb2/Tad1_hairpin"/>
</dbReference>
<sequence>MPYDLDLDLENRFTYHPPVGDQDESYEQIRAGGLALAQLLADLCPSSPELTRAVNAVDEAVMLANAAVARHVREG</sequence>
<dbReference type="Proteomes" id="UP000253741">
    <property type="component" value="Unassembled WGS sequence"/>
</dbReference>
<evidence type="ECO:0000313" key="4">
    <source>
        <dbReference type="Proteomes" id="UP000253741"/>
    </source>
</evidence>
<name>A0A370BBE3_9ACTN</name>
<dbReference type="Pfam" id="PF24729">
    <property type="entry name" value="Acb2_Tad1_hairpin"/>
    <property type="match status" value="1"/>
</dbReference>
<keyword evidence="4" id="KW-1185">Reference proteome</keyword>
<keyword evidence="1" id="KW-0547">Nucleotide-binding</keyword>
<comment type="caution">
    <text evidence="3">The sequence shown here is derived from an EMBL/GenBank/DDBJ whole genome shotgun (WGS) entry which is preliminary data.</text>
</comment>
<reference evidence="3 4" key="1">
    <citation type="submission" date="2018-07" db="EMBL/GenBank/DDBJ databases">
        <title>Streptomyces species from bats.</title>
        <authorList>
            <person name="Dunlap C."/>
        </authorList>
    </citation>
    <scope>NUCLEOTIDE SEQUENCE [LARGE SCALE GENOMIC DNA]</scope>
    <source>
        <strain evidence="3 4">AC230</strain>
    </source>
</reference>
<dbReference type="AlphaFoldDB" id="A0A370BBE3"/>
<organism evidence="3 4">
    <name type="scientific">Streptomyces corynorhini</name>
    <dbReference type="NCBI Taxonomy" id="2282652"/>
    <lineage>
        <taxon>Bacteria</taxon>
        <taxon>Bacillati</taxon>
        <taxon>Actinomycetota</taxon>
        <taxon>Actinomycetes</taxon>
        <taxon>Kitasatosporales</taxon>
        <taxon>Streptomycetaceae</taxon>
        <taxon>Streptomyces</taxon>
    </lineage>
</organism>
<evidence type="ECO:0000256" key="1">
    <source>
        <dbReference type="ARBA" id="ARBA00022741"/>
    </source>
</evidence>
<feature type="domain" description="Acb2/Tad1 hairpin" evidence="2">
    <location>
        <begin position="9"/>
        <end position="69"/>
    </location>
</feature>
<evidence type="ECO:0000313" key="3">
    <source>
        <dbReference type="EMBL" id="RDG37972.1"/>
    </source>
</evidence>
<evidence type="ECO:0000259" key="2">
    <source>
        <dbReference type="Pfam" id="PF24729"/>
    </source>
</evidence>
<dbReference type="RefSeq" id="WP_114623712.1">
    <property type="nucleotide sequence ID" value="NZ_QQNA01000080.1"/>
</dbReference>
<proteinExistence type="predicted"/>
<dbReference type="OrthoDB" id="4257351at2"/>
<dbReference type="EMBL" id="QQNA01000080">
    <property type="protein sequence ID" value="RDG37972.1"/>
    <property type="molecule type" value="Genomic_DNA"/>
</dbReference>
<accession>A0A370BBE3</accession>
<gene>
    <name evidence="3" type="ORF">DVH02_11655</name>
</gene>